<keyword evidence="1 3" id="KW-0238">DNA-binding</keyword>
<reference evidence="6 7" key="1">
    <citation type="journal article" date="2019" name="Nat. Ecol. Evol.">
        <title>Megaphylogeny resolves global patterns of mushroom evolution.</title>
        <authorList>
            <person name="Varga T."/>
            <person name="Krizsan K."/>
            <person name="Foldi C."/>
            <person name="Dima B."/>
            <person name="Sanchez-Garcia M."/>
            <person name="Sanchez-Ramirez S."/>
            <person name="Szollosi G.J."/>
            <person name="Szarkandi J.G."/>
            <person name="Papp V."/>
            <person name="Albert L."/>
            <person name="Andreopoulos W."/>
            <person name="Angelini C."/>
            <person name="Antonin V."/>
            <person name="Barry K.W."/>
            <person name="Bougher N.L."/>
            <person name="Buchanan P."/>
            <person name="Buyck B."/>
            <person name="Bense V."/>
            <person name="Catcheside P."/>
            <person name="Chovatia M."/>
            <person name="Cooper J."/>
            <person name="Damon W."/>
            <person name="Desjardin D."/>
            <person name="Finy P."/>
            <person name="Geml J."/>
            <person name="Haridas S."/>
            <person name="Hughes K."/>
            <person name="Justo A."/>
            <person name="Karasinski D."/>
            <person name="Kautmanova I."/>
            <person name="Kiss B."/>
            <person name="Kocsube S."/>
            <person name="Kotiranta H."/>
            <person name="LaButti K.M."/>
            <person name="Lechner B.E."/>
            <person name="Liimatainen K."/>
            <person name="Lipzen A."/>
            <person name="Lukacs Z."/>
            <person name="Mihaltcheva S."/>
            <person name="Morgado L.N."/>
            <person name="Niskanen T."/>
            <person name="Noordeloos M.E."/>
            <person name="Ohm R.A."/>
            <person name="Ortiz-Santana B."/>
            <person name="Ovrebo C."/>
            <person name="Racz N."/>
            <person name="Riley R."/>
            <person name="Savchenko A."/>
            <person name="Shiryaev A."/>
            <person name="Soop K."/>
            <person name="Spirin V."/>
            <person name="Szebenyi C."/>
            <person name="Tomsovsky M."/>
            <person name="Tulloss R.E."/>
            <person name="Uehling J."/>
            <person name="Grigoriev I.V."/>
            <person name="Vagvolgyi C."/>
            <person name="Papp T."/>
            <person name="Martin F.M."/>
            <person name="Miettinen O."/>
            <person name="Hibbett D.S."/>
            <person name="Nagy L.G."/>
        </authorList>
    </citation>
    <scope>NUCLEOTIDE SEQUENCE [LARGE SCALE GENOMIC DNA]</scope>
    <source>
        <strain evidence="6 7">FP101781</strain>
    </source>
</reference>
<evidence type="ECO:0000256" key="3">
    <source>
        <dbReference type="PROSITE-ProRule" id="PRU00267"/>
    </source>
</evidence>
<dbReference type="EMBL" id="QPFP01000002">
    <property type="protein sequence ID" value="TEB39091.1"/>
    <property type="molecule type" value="Genomic_DNA"/>
</dbReference>
<feature type="DNA-binding region" description="HMG box" evidence="3">
    <location>
        <begin position="67"/>
        <end position="137"/>
    </location>
</feature>
<evidence type="ECO:0000259" key="5">
    <source>
        <dbReference type="PROSITE" id="PS50118"/>
    </source>
</evidence>
<feature type="region of interest" description="Disordered" evidence="4">
    <location>
        <begin position="49"/>
        <end position="71"/>
    </location>
</feature>
<evidence type="ECO:0000256" key="2">
    <source>
        <dbReference type="ARBA" id="ARBA00023242"/>
    </source>
</evidence>
<dbReference type="PANTHER" id="PTHR45789:SF2">
    <property type="entry name" value="FI18025P1"/>
    <property type="match status" value="1"/>
</dbReference>
<evidence type="ECO:0000256" key="1">
    <source>
        <dbReference type="ARBA" id="ARBA00023125"/>
    </source>
</evidence>
<dbReference type="STRING" id="71717.A0A4Y7TYK2"/>
<keyword evidence="7" id="KW-1185">Reference proteome</keyword>
<evidence type="ECO:0000313" key="6">
    <source>
        <dbReference type="EMBL" id="TEB39091.1"/>
    </source>
</evidence>
<dbReference type="InterPro" id="IPR036910">
    <property type="entry name" value="HMG_box_dom_sf"/>
</dbReference>
<dbReference type="SUPFAM" id="SSF47095">
    <property type="entry name" value="HMG-box"/>
    <property type="match status" value="1"/>
</dbReference>
<dbReference type="GO" id="GO:0000978">
    <property type="term" value="F:RNA polymerase II cis-regulatory region sequence-specific DNA binding"/>
    <property type="evidence" value="ECO:0007669"/>
    <property type="project" value="TreeGrafter"/>
</dbReference>
<keyword evidence="2 3" id="KW-0539">Nucleus</keyword>
<dbReference type="Gene3D" id="1.10.30.10">
    <property type="entry name" value="High mobility group box domain"/>
    <property type="match status" value="1"/>
</dbReference>
<evidence type="ECO:0000256" key="4">
    <source>
        <dbReference type="SAM" id="MobiDB-lite"/>
    </source>
</evidence>
<dbReference type="InterPro" id="IPR051356">
    <property type="entry name" value="SOX/SOX-like_TF"/>
</dbReference>
<dbReference type="GO" id="GO:0000981">
    <property type="term" value="F:DNA-binding transcription factor activity, RNA polymerase II-specific"/>
    <property type="evidence" value="ECO:0007669"/>
    <property type="project" value="TreeGrafter"/>
</dbReference>
<gene>
    <name evidence="6" type="ORF">FA13DRAFT_1808902</name>
</gene>
<dbReference type="Pfam" id="PF00505">
    <property type="entry name" value="HMG_box"/>
    <property type="match status" value="1"/>
</dbReference>
<feature type="domain" description="HMG box" evidence="5">
    <location>
        <begin position="67"/>
        <end position="137"/>
    </location>
</feature>
<dbReference type="AlphaFoldDB" id="A0A4Y7TYK2"/>
<dbReference type="OrthoDB" id="6247875at2759"/>
<evidence type="ECO:0000313" key="7">
    <source>
        <dbReference type="Proteomes" id="UP000298030"/>
    </source>
</evidence>
<dbReference type="CDD" id="cd01389">
    <property type="entry name" value="HMG-box_ROX1-like"/>
    <property type="match status" value="1"/>
</dbReference>
<organism evidence="6 7">
    <name type="scientific">Coprinellus micaceus</name>
    <name type="common">Glistening ink-cap mushroom</name>
    <name type="synonym">Coprinus micaceus</name>
    <dbReference type="NCBI Taxonomy" id="71717"/>
    <lineage>
        <taxon>Eukaryota</taxon>
        <taxon>Fungi</taxon>
        <taxon>Dikarya</taxon>
        <taxon>Basidiomycota</taxon>
        <taxon>Agaricomycotina</taxon>
        <taxon>Agaricomycetes</taxon>
        <taxon>Agaricomycetidae</taxon>
        <taxon>Agaricales</taxon>
        <taxon>Agaricineae</taxon>
        <taxon>Psathyrellaceae</taxon>
        <taxon>Coprinellus</taxon>
    </lineage>
</organism>
<dbReference type="PANTHER" id="PTHR45789">
    <property type="entry name" value="FI18025P1"/>
    <property type="match status" value="1"/>
</dbReference>
<accession>A0A4Y7TYK2</accession>
<dbReference type="InterPro" id="IPR009071">
    <property type="entry name" value="HMG_box_dom"/>
</dbReference>
<dbReference type="PROSITE" id="PS50118">
    <property type="entry name" value="HMG_BOX_2"/>
    <property type="match status" value="1"/>
</dbReference>
<proteinExistence type="predicted"/>
<name>A0A4Y7TYK2_COPMI</name>
<protein>
    <recommendedName>
        <fullName evidence="5">HMG box domain-containing protein</fullName>
    </recommendedName>
</protein>
<dbReference type="SMART" id="SM00398">
    <property type="entry name" value="HMG"/>
    <property type="match status" value="1"/>
</dbReference>
<dbReference type="Proteomes" id="UP000298030">
    <property type="component" value="Unassembled WGS sequence"/>
</dbReference>
<dbReference type="GO" id="GO:0005634">
    <property type="term" value="C:nucleus"/>
    <property type="evidence" value="ECO:0007669"/>
    <property type="project" value="UniProtKB-UniRule"/>
</dbReference>
<comment type="caution">
    <text evidence="6">The sequence shown here is derived from an EMBL/GenBank/DDBJ whole genome shotgun (WGS) entry which is preliminary data.</text>
</comment>
<sequence length="345" mass="38140">MNFTLSAEYTAHLATCARAEWQASFQDHAVACESPVSLSQCAPFPSPIIPAPARRGSQAKKKGPGHISRPPNAFLLFRSDFWAQEKKKPNPIERDHRDISRIAAYCWRNLDPVAQAHYHARAQALREEHKARYPGYRLIPSARRSRAPKQKSATVLQKELRCRALAQGLMSTITLADHISPVSQNYIPEYAHAHLDVIQPNMGAPQFVSYTQMTTVMAPKPIHPAFYSHGFTIEHDADLPVPLAPLSQAPGIMTECIDALSTLPPLPSYDATDFTSFSSTDAFQPTMPIFSNFDATSPAGSAFDISSLHDLSLPILGEESMYYSQDAGSLQIDFAQGPYPQYISQ</sequence>